<dbReference type="PANTHER" id="PTHR30146">
    <property type="entry name" value="LACI-RELATED TRANSCRIPTIONAL REPRESSOR"/>
    <property type="match status" value="1"/>
</dbReference>
<dbReference type="AlphaFoldDB" id="A0AAP3GYU4"/>
<dbReference type="Proteomes" id="UP001213015">
    <property type="component" value="Unassembled WGS sequence"/>
</dbReference>
<dbReference type="InterPro" id="IPR028082">
    <property type="entry name" value="Peripla_BP_I"/>
</dbReference>
<evidence type="ECO:0000256" key="1">
    <source>
        <dbReference type="ARBA" id="ARBA00023015"/>
    </source>
</evidence>
<comment type="caution">
    <text evidence="5">The sequence shown here is derived from an EMBL/GenBank/DDBJ whole genome shotgun (WGS) entry which is preliminary data.</text>
</comment>
<accession>A0AAP3GYU4</accession>
<keyword evidence="2" id="KW-0238">DNA-binding</keyword>
<sequence>MTKKFTMQDIAEIANVSKSAVSIAINQNSGISEDTRKKILKIANELGYEKSSSNLSFEKKLRTVNFFMAVEDIQQNNFFFLRDAVEKKGKQLGINISFKLLPENKLIYQTEAICHKPSIFLATNFSSKLVKILQAKFKYCVFLDINLATIAANFVAMDNFQEAYSIVEYFYKKGCRKVGYLGARTLNGNFAERRYGFNSAISDFNLSFSSSDFIVGSLSNEVIDSQEIAQIRKMRALDAFLCESNCQALRLTKELQILNLSVPNDVIVVEFTNLLDSKYWFLNTAKNQYFLDRMLNQAISQLQNMINAVNWRPQRSLVSWELTFS</sequence>
<dbReference type="GO" id="GO:0003700">
    <property type="term" value="F:DNA-binding transcription factor activity"/>
    <property type="evidence" value="ECO:0007669"/>
    <property type="project" value="TreeGrafter"/>
</dbReference>
<feature type="domain" description="HTH lacI-type" evidence="4">
    <location>
        <begin position="5"/>
        <end position="57"/>
    </location>
</feature>
<dbReference type="PROSITE" id="PS50932">
    <property type="entry name" value="HTH_LACI_2"/>
    <property type="match status" value="1"/>
</dbReference>
<dbReference type="SUPFAM" id="SSF53822">
    <property type="entry name" value="Periplasmic binding protein-like I"/>
    <property type="match status" value="1"/>
</dbReference>
<gene>
    <name evidence="5" type="ORF">L2422_08235</name>
</gene>
<keyword evidence="3" id="KW-0804">Transcription</keyword>
<reference evidence="5" key="1">
    <citation type="submission" date="2022-01" db="EMBL/GenBank/DDBJ databases">
        <title>VMRC isolate genome collection.</title>
        <authorList>
            <person name="France M."/>
            <person name="Rutt L."/>
            <person name="Humphrys M."/>
            <person name="Ravel J."/>
        </authorList>
    </citation>
    <scope>NUCLEOTIDE SEQUENCE</scope>
    <source>
        <strain evidence="5">C0127B5</strain>
    </source>
</reference>
<dbReference type="PANTHER" id="PTHR30146:SF109">
    <property type="entry name" value="HTH-TYPE TRANSCRIPTIONAL REGULATOR GALS"/>
    <property type="match status" value="1"/>
</dbReference>
<dbReference type="RefSeq" id="WP_167802352.1">
    <property type="nucleotide sequence ID" value="NZ_JAKEYK010000015.1"/>
</dbReference>
<dbReference type="Pfam" id="PF00356">
    <property type="entry name" value="LacI"/>
    <property type="match status" value="1"/>
</dbReference>
<organism evidence="5 6">
    <name type="scientific">Lactobacillus mulieris</name>
    <dbReference type="NCBI Taxonomy" id="2508708"/>
    <lineage>
        <taxon>Bacteria</taxon>
        <taxon>Bacillati</taxon>
        <taxon>Bacillota</taxon>
        <taxon>Bacilli</taxon>
        <taxon>Lactobacillales</taxon>
        <taxon>Lactobacillaceae</taxon>
        <taxon>Lactobacillus</taxon>
    </lineage>
</organism>
<protein>
    <submittedName>
        <fullName evidence="5">LacI family transcriptional regulator</fullName>
    </submittedName>
</protein>
<keyword evidence="1" id="KW-0805">Transcription regulation</keyword>
<evidence type="ECO:0000313" key="5">
    <source>
        <dbReference type="EMBL" id="MCZ3845475.1"/>
    </source>
</evidence>
<dbReference type="Gene3D" id="3.40.50.2300">
    <property type="match status" value="2"/>
</dbReference>
<dbReference type="SMART" id="SM00354">
    <property type="entry name" value="HTH_LACI"/>
    <property type="match status" value="1"/>
</dbReference>
<dbReference type="InterPro" id="IPR010982">
    <property type="entry name" value="Lambda_DNA-bd_dom_sf"/>
</dbReference>
<evidence type="ECO:0000256" key="3">
    <source>
        <dbReference type="ARBA" id="ARBA00023163"/>
    </source>
</evidence>
<dbReference type="InterPro" id="IPR000843">
    <property type="entry name" value="HTH_LacI"/>
</dbReference>
<dbReference type="PROSITE" id="PS00356">
    <property type="entry name" value="HTH_LACI_1"/>
    <property type="match status" value="1"/>
</dbReference>
<dbReference type="Gene3D" id="1.10.260.40">
    <property type="entry name" value="lambda repressor-like DNA-binding domains"/>
    <property type="match status" value="1"/>
</dbReference>
<dbReference type="CDD" id="cd01392">
    <property type="entry name" value="HTH_LacI"/>
    <property type="match status" value="1"/>
</dbReference>
<dbReference type="GO" id="GO:0000976">
    <property type="term" value="F:transcription cis-regulatory region binding"/>
    <property type="evidence" value="ECO:0007669"/>
    <property type="project" value="TreeGrafter"/>
</dbReference>
<evidence type="ECO:0000313" key="6">
    <source>
        <dbReference type="Proteomes" id="UP001213015"/>
    </source>
</evidence>
<dbReference type="InterPro" id="IPR046335">
    <property type="entry name" value="LacI/GalR-like_sensor"/>
</dbReference>
<evidence type="ECO:0000256" key="2">
    <source>
        <dbReference type="ARBA" id="ARBA00023125"/>
    </source>
</evidence>
<name>A0AAP3GYU4_9LACO</name>
<proteinExistence type="predicted"/>
<dbReference type="SUPFAM" id="SSF47413">
    <property type="entry name" value="lambda repressor-like DNA-binding domains"/>
    <property type="match status" value="1"/>
</dbReference>
<evidence type="ECO:0000259" key="4">
    <source>
        <dbReference type="PROSITE" id="PS50932"/>
    </source>
</evidence>
<dbReference type="Pfam" id="PF13377">
    <property type="entry name" value="Peripla_BP_3"/>
    <property type="match status" value="1"/>
</dbReference>
<dbReference type="EMBL" id="JAKHLF010000020">
    <property type="protein sequence ID" value="MCZ3845475.1"/>
    <property type="molecule type" value="Genomic_DNA"/>
</dbReference>